<evidence type="ECO:0000256" key="1">
    <source>
        <dbReference type="ARBA" id="ARBA00010052"/>
    </source>
</evidence>
<keyword evidence="5" id="KW-0479">Metal-binding</keyword>
<keyword evidence="3" id="KW-0378">Hydrolase</keyword>
<dbReference type="InterPro" id="IPR044925">
    <property type="entry name" value="His-Me_finger_sf"/>
</dbReference>
<dbReference type="GO" id="GO:0000014">
    <property type="term" value="F:single-stranded DNA endodeoxyribonuclease activity"/>
    <property type="evidence" value="ECO:0007669"/>
    <property type="project" value="TreeGrafter"/>
</dbReference>
<feature type="domain" description="ENPP1-3/EXOG-like endonuclease/phosphodiesterase" evidence="7">
    <location>
        <begin position="199"/>
        <end position="372"/>
    </location>
</feature>
<dbReference type="FunFam" id="3.40.570.10:FF:000007">
    <property type="entry name" value="Alkaline nuclease"/>
    <property type="match status" value="1"/>
</dbReference>
<dbReference type="InterPro" id="IPR044929">
    <property type="entry name" value="DNA/RNA_non-sp_Endonuclease_sf"/>
</dbReference>
<evidence type="ECO:0000256" key="4">
    <source>
        <dbReference type="PIRSR" id="PIRSR640255-1"/>
    </source>
</evidence>
<dbReference type="Proteomes" id="UP000318571">
    <property type="component" value="Chromosome 9"/>
</dbReference>
<keyword evidence="3" id="KW-0255">Endonuclease</keyword>
<keyword evidence="10" id="KW-1185">Reference proteome</keyword>
<dbReference type="GO" id="GO:0004521">
    <property type="term" value="F:RNA endonuclease activity"/>
    <property type="evidence" value="ECO:0007669"/>
    <property type="project" value="TreeGrafter"/>
</dbReference>
<dbReference type="GO" id="GO:0005743">
    <property type="term" value="C:mitochondrial inner membrane"/>
    <property type="evidence" value="ECO:0007669"/>
    <property type="project" value="TreeGrafter"/>
</dbReference>
<dbReference type="GO" id="GO:0003676">
    <property type="term" value="F:nucleic acid binding"/>
    <property type="evidence" value="ECO:0007669"/>
    <property type="project" value="InterPro"/>
</dbReference>
<dbReference type="PANTHER" id="PTHR13966:SF19">
    <property type="entry name" value="NUCLEASE EXOG, MITOCHONDRIAL"/>
    <property type="match status" value="1"/>
</dbReference>
<feature type="chain" id="PRO_5021975241" description="DNA/RNA non-specific endonuclease domain-containing protein" evidence="6">
    <location>
        <begin position="20"/>
        <end position="414"/>
    </location>
</feature>
<dbReference type="InterPro" id="IPR040255">
    <property type="entry name" value="Non-specific_endonuclease"/>
</dbReference>
<dbReference type="SMART" id="SM00892">
    <property type="entry name" value="Endonuclease_NS"/>
    <property type="match status" value="1"/>
</dbReference>
<dbReference type="InterPro" id="IPR001604">
    <property type="entry name" value="Endo_G_ENPP1-like_dom"/>
</dbReference>
<dbReference type="EMBL" id="VCGU01000009">
    <property type="protein sequence ID" value="TRY70030.1"/>
    <property type="molecule type" value="Genomic_DNA"/>
</dbReference>
<evidence type="ECO:0000259" key="7">
    <source>
        <dbReference type="SMART" id="SM00477"/>
    </source>
</evidence>
<reference evidence="9 10" key="1">
    <citation type="journal article" date="2018" name="Nat. Ecol. Evol.">
        <title>Genomic signatures of mitonuclear coevolution across populations of Tigriopus californicus.</title>
        <authorList>
            <person name="Barreto F.S."/>
            <person name="Watson E.T."/>
            <person name="Lima T.G."/>
            <person name="Willett C.S."/>
            <person name="Edmands S."/>
            <person name="Li W."/>
            <person name="Burton R.S."/>
        </authorList>
    </citation>
    <scope>NUCLEOTIDE SEQUENCE [LARGE SCALE GENOMIC DNA]</scope>
    <source>
        <strain evidence="9 10">San Diego</strain>
    </source>
</reference>
<dbReference type="InterPro" id="IPR020821">
    <property type="entry name" value="ENPP1-3/EXOG-like_nuc-like"/>
</dbReference>
<dbReference type="GO" id="GO:0046872">
    <property type="term" value="F:metal ion binding"/>
    <property type="evidence" value="ECO:0007669"/>
    <property type="project" value="UniProtKB-KW"/>
</dbReference>
<proteinExistence type="inferred from homology"/>
<dbReference type="SMART" id="SM00477">
    <property type="entry name" value="NUC"/>
    <property type="match status" value="1"/>
</dbReference>
<comment type="similarity">
    <text evidence="1">Belongs to the DNA/RNA non-specific endonuclease family.</text>
</comment>
<name>A0A553NX79_TIGCA</name>
<protein>
    <recommendedName>
        <fullName evidence="11">DNA/RNA non-specific endonuclease domain-containing protein</fullName>
    </recommendedName>
</protein>
<dbReference type="PANTHER" id="PTHR13966">
    <property type="entry name" value="ENDONUCLEASE RELATED"/>
    <property type="match status" value="1"/>
</dbReference>
<dbReference type="Pfam" id="PF01223">
    <property type="entry name" value="Endonuclease_NS"/>
    <property type="match status" value="1"/>
</dbReference>
<evidence type="ECO:0008006" key="11">
    <source>
        <dbReference type="Google" id="ProtNLM"/>
    </source>
</evidence>
<evidence type="ECO:0000259" key="8">
    <source>
        <dbReference type="SMART" id="SM00892"/>
    </source>
</evidence>
<dbReference type="STRING" id="6832.A0A553NX79"/>
<evidence type="ECO:0000256" key="6">
    <source>
        <dbReference type="SAM" id="SignalP"/>
    </source>
</evidence>
<evidence type="ECO:0000256" key="3">
    <source>
        <dbReference type="ARBA" id="ARBA00022759"/>
    </source>
</evidence>
<sequence length="414" mass="46637">MAKATLLIVCLFTIVSSWALDINQFESCVIRPDQAWAAFPSIFLDSTGSFLWPSGSIYDQNRTISVPLGATLQLSCVGTTFEIFPLAEFATAECLGGDEFEAKTSNDDPVIVPFDKLGCVTQPVDDATDQGNLCGRLNEGLAIDIGFAMENSFATLIQACLDVEASRSIFAHHVLYPEIRGRSNVSGNERPYYFQPDEYYGYEINEYYTQIKQKETVASLLGSQALADQYIRPDEYFYFSRGHLAPNADFIYFSHQDASFYFMNVAPQWQVFNGGNWYYLESAVRDFVEAKDKPLHLYTGTNGVCQLEDVNGSKVEIWLYPEENKIPVPQYYWKVLHDPETKTGVAFIGINNPYLTEEEIEVLKPCPTIDNHPVLDGIFHPESIEKGVLFVCQVNDIDQIFQEIPVLGDLELLI</sequence>
<keyword evidence="2" id="KW-0540">Nuclease</keyword>
<evidence type="ECO:0000256" key="5">
    <source>
        <dbReference type="PIRSR" id="PIRSR640255-2"/>
    </source>
</evidence>
<dbReference type="SUPFAM" id="SSF54060">
    <property type="entry name" value="His-Me finger endonucleases"/>
    <property type="match status" value="1"/>
</dbReference>
<feature type="domain" description="DNA/RNA non-specific endonuclease/pyrophosphatase/phosphodiesterase" evidence="8">
    <location>
        <begin position="153"/>
        <end position="397"/>
    </location>
</feature>
<evidence type="ECO:0000313" key="10">
    <source>
        <dbReference type="Proteomes" id="UP000318571"/>
    </source>
</evidence>
<dbReference type="AlphaFoldDB" id="A0A553NX79"/>
<dbReference type="GO" id="GO:0005634">
    <property type="term" value="C:nucleus"/>
    <property type="evidence" value="ECO:0007669"/>
    <property type="project" value="TreeGrafter"/>
</dbReference>
<feature type="signal peptide" evidence="6">
    <location>
        <begin position="1"/>
        <end position="19"/>
    </location>
</feature>
<comment type="caution">
    <text evidence="9">The sequence shown here is derived from an EMBL/GenBank/DDBJ whole genome shotgun (WGS) entry which is preliminary data.</text>
</comment>
<organism evidence="9 10">
    <name type="scientific">Tigriopus californicus</name>
    <name type="common">Marine copepod</name>
    <dbReference type="NCBI Taxonomy" id="6832"/>
    <lineage>
        <taxon>Eukaryota</taxon>
        <taxon>Metazoa</taxon>
        <taxon>Ecdysozoa</taxon>
        <taxon>Arthropoda</taxon>
        <taxon>Crustacea</taxon>
        <taxon>Multicrustacea</taxon>
        <taxon>Hexanauplia</taxon>
        <taxon>Copepoda</taxon>
        <taxon>Harpacticoida</taxon>
        <taxon>Harpacticidae</taxon>
        <taxon>Tigriopus</taxon>
    </lineage>
</organism>
<keyword evidence="6" id="KW-0732">Signal</keyword>
<evidence type="ECO:0000313" key="9">
    <source>
        <dbReference type="EMBL" id="TRY70030.1"/>
    </source>
</evidence>
<dbReference type="GO" id="GO:0006309">
    <property type="term" value="P:apoptotic DNA fragmentation"/>
    <property type="evidence" value="ECO:0007669"/>
    <property type="project" value="TreeGrafter"/>
</dbReference>
<evidence type="ECO:0000256" key="2">
    <source>
        <dbReference type="ARBA" id="ARBA00022722"/>
    </source>
</evidence>
<feature type="active site" description="Proton acceptor" evidence="4">
    <location>
        <position position="243"/>
    </location>
</feature>
<gene>
    <name evidence="9" type="ORF">TCAL_15017</name>
</gene>
<accession>A0A553NX79</accession>
<dbReference type="Gene3D" id="3.40.570.10">
    <property type="entry name" value="Extracellular Endonuclease, subunit A"/>
    <property type="match status" value="1"/>
</dbReference>
<feature type="binding site" evidence="5">
    <location>
        <position position="273"/>
    </location>
    <ligand>
        <name>Mg(2+)</name>
        <dbReference type="ChEBI" id="CHEBI:18420"/>
        <note>catalytic</note>
    </ligand>
</feature>
<dbReference type="OMA" id="NGVNWER"/>